<feature type="transmembrane region" description="Helical" evidence="7">
    <location>
        <begin position="54"/>
        <end position="71"/>
    </location>
</feature>
<protein>
    <submittedName>
        <fullName evidence="9">TRAP transporter small permease subunit</fullName>
    </submittedName>
</protein>
<keyword evidence="4 7" id="KW-0812">Transmembrane</keyword>
<evidence type="ECO:0000256" key="7">
    <source>
        <dbReference type="SAM" id="Phobius"/>
    </source>
</evidence>
<evidence type="ECO:0000256" key="1">
    <source>
        <dbReference type="ARBA" id="ARBA00004651"/>
    </source>
</evidence>
<evidence type="ECO:0000256" key="2">
    <source>
        <dbReference type="ARBA" id="ARBA00022448"/>
    </source>
</evidence>
<feature type="transmembrane region" description="Helical" evidence="7">
    <location>
        <begin position="92"/>
        <end position="115"/>
    </location>
</feature>
<name>A0A6A7K8X9_9FIRM</name>
<comment type="caution">
    <text evidence="9">The sequence shown here is derived from an EMBL/GenBank/DDBJ whole genome shotgun (WGS) entry which is preliminary data.</text>
</comment>
<dbReference type="EMBL" id="WHNX01000009">
    <property type="protein sequence ID" value="MPW25647.1"/>
    <property type="molecule type" value="Genomic_DNA"/>
</dbReference>
<proteinExistence type="predicted"/>
<sequence length="174" mass="19940">MKTIIRFLKPINKATGVLLNHFNGFLIFTIFAIVLYTILCRYVFNINTGGIDEFTVYCMTSSVWVGAVLVSRNYSEGQIKIDLLRTYVKNETVMAVFDSIWQIIGIIVMAMYTNLSFKYFIYQLKRGSVLSGVNFPIWVFTGIMTLCSALIAIYELSYIVHLINSRLLSKRREG</sequence>
<dbReference type="Proteomes" id="UP000440004">
    <property type="component" value="Unassembled WGS sequence"/>
</dbReference>
<feature type="transmembrane region" description="Helical" evidence="7">
    <location>
        <begin position="21"/>
        <end position="39"/>
    </location>
</feature>
<evidence type="ECO:0000313" key="10">
    <source>
        <dbReference type="Proteomes" id="UP000440004"/>
    </source>
</evidence>
<keyword evidence="10" id="KW-1185">Reference proteome</keyword>
<accession>A0A6A7K8X9</accession>
<organism evidence="9 10">
    <name type="scientific">Alkalibaculum sporogenes</name>
    <dbReference type="NCBI Taxonomy" id="2655001"/>
    <lineage>
        <taxon>Bacteria</taxon>
        <taxon>Bacillati</taxon>
        <taxon>Bacillota</taxon>
        <taxon>Clostridia</taxon>
        <taxon>Eubacteriales</taxon>
        <taxon>Eubacteriaceae</taxon>
        <taxon>Alkalibaculum</taxon>
    </lineage>
</organism>
<keyword evidence="2" id="KW-0813">Transport</keyword>
<evidence type="ECO:0000256" key="4">
    <source>
        <dbReference type="ARBA" id="ARBA00022692"/>
    </source>
</evidence>
<evidence type="ECO:0000256" key="3">
    <source>
        <dbReference type="ARBA" id="ARBA00022475"/>
    </source>
</evidence>
<evidence type="ECO:0000259" key="8">
    <source>
        <dbReference type="Pfam" id="PF04290"/>
    </source>
</evidence>
<evidence type="ECO:0000313" key="9">
    <source>
        <dbReference type="EMBL" id="MPW25647.1"/>
    </source>
</evidence>
<evidence type="ECO:0000256" key="6">
    <source>
        <dbReference type="ARBA" id="ARBA00023136"/>
    </source>
</evidence>
<dbReference type="AlphaFoldDB" id="A0A6A7K8X9"/>
<gene>
    <name evidence="9" type="ORF">GC105_07575</name>
</gene>
<dbReference type="RefSeq" id="WP_152803316.1">
    <property type="nucleotide sequence ID" value="NZ_WHNX01000009.1"/>
</dbReference>
<reference evidence="9 10" key="1">
    <citation type="submission" date="2019-10" db="EMBL/GenBank/DDBJ databases">
        <title>Alkalibaculum tamaniensis sp.nov., a new alkaliphilic acetogen, isolated on methoxylated aromatics from a mud volcano.</title>
        <authorList>
            <person name="Khomyakova M.A."/>
            <person name="Merkel A.Y."/>
            <person name="Bonch-Osmolovskaya E.A."/>
            <person name="Slobodkin A.I."/>
        </authorList>
    </citation>
    <scope>NUCLEOTIDE SEQUENCE [LARGE SCALE GENOMIC DNA]</scope>
    <source>
        <strain evidence="9 10">M08DMB</strain>
    </source>
</reference>
<dbReference type="Pfam" id="PF04290">
    <property type="entry name" value="DctQ"/>
    <property type="match status" value="1"/>
</dbReference>
<keyword evidence="5 7" id="KW-1133">Transmembrane helix</keyword>
<comment type="subcellular location">
    <subcellularLocation>
        <location evidence="1">Cell membrane</location>
        <topology evidence="1">Multi-pass membrane protein</topology>
    </subcellularLocation>
</comment>
<evidence type="ECO:0000256" key="5">
    <source>
        <dbReference type="ARBA" id="ARBA00022989"/>
    </source>
</evidence>
<dbReference type="InterPro" id="IPR055348">
    <property type="entry name" value="DctQ"/>
</dbReference>
<feature type="transmembrane region" description="Helical" evidence="7">
    <location>
        <begin position="135"/>
        <end position="163"/>
    </location>
</feature>
<feature type="domain" description="Tripartite ATP-independent periplasmic transporters DctQ component" evidence="8">
    <location>
        <begin position="30"/>
        <end position="162"/>
    </location>
</feature>
<keyword evidence="6 7" id="KW-0472">Membrane</keyword>
<dbReference type="GO" id="GO:0005886">
    <property type="term" value="C:plasma membrane"/>
    <property type="evidence" value="ECO:0007669"/>
    <property type="project" value="UniProtKB-SubCell"/>
</dbReference>
<keyword evidence="3" id="KW-1003">Cell membrane</keyword>